<dbReference type="EMBL" id="AE016820">
    <property type="protein sequence ID" value="AAS54229.1"/>
    <property type="molecule type" value="Genomic_DNA"/>
</dbReference>
<feature type="region of interest" description="Disordered" evidence="1">
    <location>
        <begin position="128"/>
        <end position="167"/>
    </location>
</feature>
<organism evidence="2 3">
    <name type="scientific">Eremothecium gossypii (strain ATCC 10895 / CBS 109.51 / FGSC 9923 / NRRL Y-1056)</name>
    <name type="common">Yeast</name>
    <name type="synonym">Ashbya gossypii</name>
    <dbReference type="NCBI Taxonomy" id="284811"/>
    <lineage>
        <taxon>Eukaryota</taxon>
        <taxon>Fungi</taxon>
        <taxon>Dikarya</taxon>
        <taxon>Ascomycota</taxon>
        <taxon>Saccharomycotina</taxon>
        <taxon>Saccharomycetes</taxon>
        <taxon>Saccharomycetales</taxon>
        <taxon>Saccharomycetaceae</taxon>
        <taxon>Eremothecium</taxon>
    </lineage>
</organism>
<dbReference type="KEGG" id="ago:AGOS_AGL262C"/>
<dbReference type="HOGENOM" id="CLU_1034305_0_0_1"/>
<evidence type="ECO:0000256" key="1">
    <source>
        <dbReference type="SAM" id="MobiDB-lite"/>
    </source>
</evidence>
<dbReference type="STRING" id="284811.Q751G8"/>
<keyword evidence="3" id="KW-1185">Reference proteome</keyword>
<sequence>MSSFSSSDKYIRKGIFPVQQQAGASSARTLCQSSCSHHSAANVAAPCLTTSAAVEYMSVVAVPAATPAAVPRIHAKSHQRAASTPDGMYVQYRRISISELLNSEASGGRTRNKEAAAHPTAILTTGLSTPVTTLSSPSSLAPTGTPNFYVPPRTATPSPNSIMKRPQGRPITQKLIGKFTIYDCKEDLILDLIRTECLQLLQGPSVPIVKRPNMSCLQKVVDLKEPSIYDQLKVQFQTGDTLQFIKLIRDHKGKLLRLETVPCNESQINIDFIKRNVCYPRYKSNMKFYLIRSDSLQKKFIYYHDRITFERERHLIDSNIEVWVR</sequence>
<dbReference type="AlphaFoldDB" id="Q751G8"/>
<dbReference type="GeneID" id="4622698"/>
<accession>Q751G8</accession>
<evidence type="ECO:0000313" key="2">
    <source>
        <dbReference type="EMBL" id="AAS54229.1"/>
    </source>
</evidence>
<dbReference type="eggNOG" id="ENOG502SEF4">
    <property type="taxonomic scope" value="Eukaryota"/>
</dbReference>
<proteinExistence type="predicted"/>
<reference evidence="3" key="2">
    <citation type="journal article" date="2013" name="G3 (Bethesda)">
        <title>Genomes of Ashbya fungi isolated from insects reveal four mating-type loci, numerous translocations, lack of transposons, and distinct gene duplications.</title>
        <authorList>
            <person name="Dietrich F.S."/>
            <person name="Voegeli S."/>
            <person name="Kuo S."/>
            <person name="Philippsen P."/>
        </authorList>
    </citation>
    <scope>GENOME REANNOTATION</scope>
    <source>
        <strain evidence="3">ATCC 10895 / CBS 109.51 / FGSC 9923 / NRRL Y-1056</strain>
    </source>
</reference>
<dbReference type="InParanoid" id="Q751G8"/>
<name>Q751G8_EREGS</name>
<feature type="compositionally biased region" description="Low complexity" evidence="1">
    <location>
        <begin position="128"/>
        <end position="146"/>
    </location>
</feature>
<dbReference type="OMA" id="CNESQIN"/>
<protein>
    <submittedName>
        <fullName evidence="2">AGL262Cp</fullName>
    </submittedName>
</protein>
<reference evidence="2 3" key="1">
    <citation type="journal article" date="2004" name="Science">
        <title>The Ashbya gossypii genome as a tool for mapping the ancient Saccharomyces cerevisiae genome.</title>
        <authorList>
            <person name="Dietrich F.S."/>
            <person name="Voegeli S."/>
            <person name="Brachat S."/>
            <person name="Lerch A."/>
            <person name="Gates K."/>
            <person name="Steiner S."/>
            <person name="Mohr C."/>
            <person name="Pohlmann R."/>
            <person name="Luedi P."/>
            <person name="Choi S."/>
            <person name="Wing R.A."/>
            <person name="Flavier A."/>
            <person name="Gaffney T.D."/>
            <person name="Philippsen P."/>
        </authorList>
    </citation>
    <scope>NUCLEOTIDE SEQUENCE [LARGE SCALE GENOMIC DNA]</scope>
    <source>
        <strain evidence="3">ATCC 10895 / CBS 109.51 / FGSC 9923 / NRRL Y-1056</strain>
    </source>
</reference>
<dbReference type="RefSeq" id="NP_986405.1">
    <property type="nucleotide sequence ID" value="NM_211467.1"/>
</dbReference>
<dbReference type="OrthoDB" id="4097087at2759"/>
<dbReference type="Proteomes" id="UP000000591">
    <property type="component" value="Chromosome VII"/>
</dbReference>
<gene>
    <name evidence="2" type="ORF">AGOS_AGL262C</name>
</gene>
<evidence type="ECO:0000313" key="3">
    <source>
        <dbReference type="Proteomes" id="UP000000591"/>
    </source>
</evidence>